<evidence type="ECO:0000313" key="2">
    <source>
        <dbReference type="EMBL" id="KAK4224090.1"/>
    </source>
</evidence>
<gene>
    <name evidence="2" type="ORF">QBC38DRAFT_371751</name>
</gene>
<reference evidence="2" key="1">
    <citation type="journal article" date="2023" name="Mol. Phylogenet. Evol.">
        <title>Genome-scale phylogeny and comparative genomics of the fungal order Sordariales.</title>
        <authorList>
            <person name="Hensen N."/>
            <person name="Bonometti L."/>
            <person name="Westerberg I."/>
            <person name="Brannstrom I.O."/>
            <person name="Guillou S."/>
            <person name="Cros-Aarteil S."/>
            <person name="Calhoun S."/>
            <person name="Haridas S."/>
            <person name="Kuo A."/>
            <person name="Mondo S."/>
            <person name="Pangilinan J."/>
            <person name="Riley R."/>
            <person name="LaButti K."/>
            <person name="Andreopoulos B."/>
            <person name="Lipzen A."/>
            <person name="Chen C."/>
            <person name="Yan M."/>
            <person name="Daum C."/>
            <person name="Ng V."/>
            <person name="Clum A."/>
            <person name="Steindorff A."/>
            <person name="Ohm R.A."/>
            <person name="Martin F."/>
            <person name="Silar P."/>
            <person name="Natvig D.O."/>
            <person name="Lalanne C."/>
            <person name="Gautier V."/>
            <person name="Ament-Velasquez S.L."/>
            <person name="Kruys A."/>
            <person name="Hutchinson M.I."/>
            <person name="Powell A.J."/>
            <person name="Barry K."/>
            <person name="Miller A.N."/>
            <person name="Grigoriev I.V."/>
            <person name="Debuchy R."/>
            <person name="Gladieux P."/>
            <person name="Hiltunen Thoren M."/>
            <person name="Johannesson H."/>
        </authorList>
    </citation>
    <scope>NUCLEOTIDE SEQUENCE</scope>
    <source>
        <strain evidence="2">CBS 990.96</strain>
    </source>
</reference>
<dbReference type="AlphaFoldDB" id="A0AAN7GWN3"/>
<keyword evidence="1" id="KW-0732">Signal</keyword>
<organism evidence="2 3">
    <name type="scientific">Podospora fimiseda</name>
    <dbReference type="NCBI Taxonomy" id="252190"/>
    <lineage>
        <taxon>Eukaryota</taxon>
        <taxon>Fungi</taxon>
        <taxon>Dikarya</taxon>
        <taxon>Ascomycota</taxon>
        <taxon>Pezizomycotina</taxon>
        <taxon>Sordariomycetes</taxon>
        <taxon>Sordariomycetidae</taxon>
        <taxon>Sordariales</taxon>
        <taxon>Podosporaceae</taxon>
        <taxon>Podospora</taxon>
    </lineage>
</organism>
<feature type="signal peptide" evidence="1">
    <location>
        <begin position="1"/>
        <end position="25"/>
    </location>
</feature>
<proteinExistence type="predicted"/>
<keyword evidence="3" id="KW-1185">Reference proteome</keyword>
<feature type="chain" id="PRO_5042920934" evidence="1">
    <location>
        <begin position="26"/>
        <end position="139"/>
    </location>
</feature>
<evidence type="ECO:0000313" key="3">
    <source>
        <dbReference type="Proteomes" id="UP001301958"/>
    </source>
</evidence>
<reference evidence="2" key="2">
    <citation type="submission" date="2023-05" db="EMBL/GenBank/DDBJ databases">
        <authorList>
            <consortium name="Lawrence Berkeley National Laboratory"/>
            <person name="Steindorff A."/>
            <person name="Hensen N."/>
            <person name="Bonometti L."/>
            <person name="Westerberg I."/>
            <person name="Brannstrom I.O."/>
            <person name="Guillou S."/>
            <person name="Cros-Aarteil S."/>
            <person name="Calhoun S."/>
            <person name="Haridas S."/>
            <person name="Kuo A."/>
            <person name="Mondo S."/>
            <person name="Pangilinan J."/>
            <person name="Riley R."/>
            <person name="Labutti K."/>
            <person name="Andreopoulos B."/>
            <person name="Lipzen A."/>
            <person name="Chen C."/>
            <person name="Yanf M."/>
            <person name="Daum C."/>
            <person name="Ng V."/>
            <person name="Clum A."/>
            <person name="Ohm R."/>
            <person name="Martin F."/>
            <person name="Silar P."/>
            <person name="Natvig D."/>
            <person name="Lalanne C."/>
            <person name="Gautier V."/>
            <person name="Ament-Velasquez S.L."/>
            <person name="Kruys A."/>
            <person name="Hutchinson M.I."/>
            <person name="Powell A.J."/>
            <person name="Barry K."/>
            <person name="Miller A.N."/>
            <person name="Grigoriev I.V."/>
            <person name="Debuchy R."/>
            <person name="Gladieux P."/>
            <person name="Thoren M.H."/>
            <person name="Johannesson H."/>
        </authorList>
    </citation>
    <scope>NUCLEOTIDE SEQUENCE</scope>
    <source>
        <strain evidence="2">CBS 990.96</strain>
    </source>
</reference>
<evidence type="ECO:0000256" key="1">
    <source>
        <dbReference type="SAM" id="SignalP"/>
    </source>
</evidence>
<sequence>MKFTAIITGTAALFSGLATASPVEAQNNGLAARATSADITGFSVTCGATSCSYLATATIQPENIVINFNATTTGSTIPSGVFYTSSDPLAALRINRPLGNYRLIITYGVAPPAEFDYFFPAGSFPGNAGYTGASSFTAS</sequence>
<accession>A0AAN7GWN3</accession>
<dbReference type="Proteomes" id="UP001301958">
    <property type="component" value="Unassembled WGS sequence"/>
</dbReference>
<comment type="caution">
    <text evidence="2">The sequence shown here is derived from an EMBL/GenBank/DDBJ whole genome shotgun (WGS) entry which is preliminary data.</text>
</comment>
<dbReference type="EMBL" id="MU865404">
    <property type="protein sequence ID" value="KAK4224090.1"/>
    <property type="molecule type" value="Genomic_DNA"/>
</dbReference>
<name>A0AAN7GWN3_9PEZI</name>
<protein>
    <submittedName>
        <fullName evidence="2">Uncharacterized protein</fullName>
    </submittedName>
</protein>